<keyword evidence="2" id="KW-1185">Reference proteome</keyword>
<accession>A0ABQ2P3C0</accession>
<reference evidence="2" key="1">
    <citation type="journal article" date="2019" name="Int. J. Syst. Evol. Microbiol.">
        <title>The Global Catalogue of Microorganisms (GCM) 10K type strain sequencing project: providing services to taxonomists for standard genome sequencing and annotation.</title>
        <authorList>
            <consortium name="The Broad Institute Genomics Platform"/>
            <consortium name="The Broad Institute Genome Sequencing Center for Infectious Disease"/>
            <person name="Wu L."/>
            <person name="Ma J."/>
        </authorList>
    </citation>
    <scope>NUCLEOTIDE SEQUENCE [LARGE SCALE GENOMIC DNA]</scope>
    <source>
        <strain evidence="2">CGMCC 1.7693</strain>
    </source>
</reference>
<proteinExistence type="predicted"/>
<evidence type="ECO:0008006" key="3">
    <source>
        <dbReference type="Google" id="ProtNLM"/>
    </source>
</evidence>
<dbReference type="EMBL" id="BMLW01000028">
    <property type="protein sequence ID" value="GGP17247.1"/>
    <property type="molecule type" value="Genomic_DNA"/>
</dbReference>
<dbReference type="RefSeq" id="WP_188738722.1">
    <property type="nucleotide sequence ID" value="NZ_BMLW01000028.1"/>
</dbReference>
<organism evidence="1 2">
    <name type="scientific">Oceanobacillus neutriphilus</name>
    <dbReference type="NCBI Taxonomy" id="531815"/>
    <lineage>
        <taxon>Bacteria</taxon>
        <taxon>Bacillati</taxon>
        <taxon>Bacillota</taxon>
        <taxon>Bacilli</taxon>
        <taxon>Bacillales</taxon>
        <taxon>Bacillaceae</taxon>
        <taxon>Oceanobacillus</taxon>
    </lineage>
</organism>
<sequence>MDILNEVYKILISNPFIQSEVEDRFKFCEYPESGEKSGPIIVIDEVNPDSPSDYADDVWLTSDYFIHIEVWTQGEDGRTKRDAIAREIRSIMWDELRFKHVSSMNPEYDSRTKTWRDARRYRGKLYRKDLDAF</sequence>
<name>A0ABQ2P3C0_9BACI</name>
<evidence type="ECO:0000313" key="1">
    <source>
        <dbReference type="EMBL" id="GGP17247.1"/>
    </source>
</evidence>
<dbReference type="Proteomes" id="UP000641206">
    <property type="component" value="Unassembled WGS sequence"/>
</dbReference>
<protein>
    <recommendedName>
        <fullName evidence="3">DUF3168 domain-containing protein</fullName>
    </recommendedName>
</protein>
<comment type="caution">
    <text evidence="1">The sequence shown here is derived from an EMBL/GenBank/DDBJ whole genome shotgun (WGS) entry which is preliminary data.</text>
</comment>
<gene>
    <name evidence="1" type="ORF">GCM10011346_52380</name>
</gene>
<evidence type="ECO:0000313" key="2">
    <source>
        <dbReference type="Proteomes" id="UP000641206"/>
    </source>
</evidence>